<reference evidence="2" key="1">
    <citation type="submission" date="2021-01" db="EMBL/GenBank/DDBJ databases">
        <authorList>
            <person name="Corre E."/>
            <person name="Pelletier E."/>
            <person name="Niang G."/>
            <person name="Scheremetjew M."/>
            <person name="Finn R."/>
            <person name="Kale V."/>
            <person name="Holt S."/>
            <person name="Cochrane G."/>
            <person name="Meng A."/>
            <person name="Brown T."/>
            <person name="Cohen L."/>
        </authorList>
    </citation>
    <scope>NUCLEOTIDE SEQUENCE</scope>
    <source>
        <strain evidence="2">CCMP1381</strain>
    </source>
</reference>
<accession>A0A7S2AUQ9</accession>
<proteinExistence type="predicted"/>
<dbReference type="AlphaFoldDB" id="A0A7S2AUQ9"/>
<evidence type="ECO:0000256" key="1">
    <source>
        <dbReference type="SAM" id="Coils"/>
    </source>
</evidence>
<keyword evidence="1" id="KW-0175">Coiled coil</keyword>
<sequence length="311" mass="35621">MLMDVPAMAEKHIQLARTFSEQIIEPTFDTILERLELPPISKLGDDEDDRQTGLREYKFRIKSPESMQRKFTKAIADLVAQNMDNQGPPSYSPIEAEIIGHVRDAFLRYTLVLDKNTYFSGVKVVEKHLGRAGWSYMAKNYWHYGNDEMHGQTTYMGLSMNLKAPPNPIAFDFPETRYPVELEIHTPESFKIKNENSQQMKEHGAVPSALALSITERSKFQNEVDALKTENKKLRHDLEDSKDESYKEVRRTFRELEDRIAELEKENSNLAAKYGEVSNDNDLNDANSHYDNAPVDYSTAISTYEGESAAL</sequence>
<name>A0A7S2AUQ9_9STRA</name>
<gene>
    <name evidence="2" type="ORF">DSPE1174_LOCUS3369</name>
</gene>
<organism evidence="2">
    <name type="scientific">Octactis speculum</name>
    <dbReference type="NCBI Taxonomy" id="3111310"/>
    <lineage>
        <taxon>Eukaryota</taxon>
        <taxon>Sar</taxon>
        <taxon>Stramenopiles</taxon>
        <taxon>Ochrophyta</taxon>
        <taxon>Dictyochophyceae</taxon>
        <taxon>Dictyochales</taxon>
        <taxon>Dictyochaceae</taxon>
        <taxon>Octactis</taxon>
    </lineage>
</organism>
<evidence type="ECO:0000313" key="2">
    <source>
        <dbReference type="EMBL" id="CAD9377887.1"/>
    </source>
</evidence>
<protein>
    <submittedName>
        <fullName evidence="2">Uncharacterized protein</fullName>
    </submittedName>
</protein>
<dbReference type="EMBL" id="HBGS01006395">
    <property type="protein sequence ID" value="CAD9377887.1"/>
    <property type="molecule type" value="Transcribed_RNA"/>
</dbReference>
<feature type="coiled-coil region" evidence="1">
    <location>
        <begin position="217"/>
        <end position="280"/>
    </location>
</feature>